<keyword evidence="3" id="KW-0175">Coiled coil</keyword>
<evidence type="ECO:0000256" key="1">
    <source>
        <dbReference type="ARBA" id="ARBA00022737"/>
    </source>
</evidence>
<dbReference type="Gene3D" id="1.25.40.10">
    <property type="entry name" value="Tetratricopeptide repeat domain"/>
    <property type="match status" value="2"/>
</dbReference>
<proteinExistence type="predicted"/>
<feature type="coiled-coil region" evidence="3">
    <location>
        <begin position="112"/>
        <end position="152"/>
    </location>
</feature>
<dbReference type="InterPro" id="IPR019734">
    <property type="entry name" value="TPR_rpt"/>
</dbReference>
<evidence type="ECO:0008006" key="6">
    <source>
        <dbReference type="Google" id="ProtNLM"/>
    </source>
</evidence>
<keyword evidence="1" id="KW-0677">Repeat</keyword>
<dbReference type="InterPro" id="IPR011990">
    <property type="entry name" value="TPR-like_helical_dom_sf"/>
</dbReference>
<dbReference type="AlphaFoldDB" id="A0AAP0X6R6"/>
<dbReference type="Pfam" id="PF13374">
    <property type="entry name" value="TPR_10"/>
    <property type="match status" value="1"/>
</dbReference>
<dbReference type="SUPFAM" id="SSF48452">
    <property type="entry name" value="TPR-like"/>
    <property type="match status" value="2"/>
</dbReference>
<comment type="caution">
    <text evidence="4">The sequence shown here is derived from an EMBL/GenBank/DDBJ whole genome shotgun (WGS) entry which is preliminary data.</text>
</comment>
<organism evidence="4 5">
    <name type="scientific">Liquidambar formosana</name>
    <name type="common">Formosan gum</name>
    <dbReference type="NCBI Taxonomy" id="63359"/>
    <lineage>
        <taxon>Eukaryota</taxon>
        <taxon>Viridiplantae</taxon>
        <taxon>Streptophyta</taxon>
        <taxon>Embryophyta</taxon>
        <taxon>Tracheophyta</taxon>
        <taxon>Spermatophyta</taxon>
        <taxon>Magnoliopsida</taxon>
        <taxon>eudicotyledons</taxon>
        <taxon>Gunneridae</taxon>
        <taxon>Pentapetalae</taxon>
        <taxon>Saxifragales</taxon>
        <taxon>Altingiaceae</taxon>
        <taxon>Liquidambar</taxon>
    </lineage>
</organism>
<dbReference type="EMBL" id="JBBPBK010000001">
    <property type="protein sequence ID" value="KAK9293216.1"/>
    <property type="molecule type" value="Genomic_DNA"/>
</dbReference>
<reference evidence="4 5" key="1">
    <citation type="journal article" date="2024" name="Plant J.">
        <title>Genome sequences and population genomics reveal climatic adaptation and genomic divergence between two closely related sweetgum species.</title>
        <authorList>
            <person name="Xu W.Q."/>
            <person name="Ren C.Q."/>
            <person name="Zhang X.Y."/>
            <person name="Comes H.P."/>
            <person name="Liu X.H."/>
            <person name="Li Y.G."/>
            <person name="Kettle C.J."/>
            <person name="Jalonen R."/>
            <person name="Gaisberger H."/>
            <person name="Ma Y.Z."/>
            <person name="Qiu Y.X."/>
        </authorList>
    </citation>
    <scope>NUCLEOTIDE SEQUENCE [LARGE SCALE GENOMIC DNA]</scope>
    <source>
        <strain evidence="4">Hangzhou</strain>
    </source>
</reference>
<accession>A0AAP0X6R6</accession>
<sequence>MAASPLLPSLSLNNNKNRMGQGYLHMNLEHLQKSIVCPSVCIQNRQYNIKLYMIPSRDFAQHCLLSPFATLGSLKEDVAFQGNYDSSGALASNNFRRSKASLDNSSNLLDGMNDFERQLQELFDEVKTMIKMGNKNEAIDLLQANYEAVKERMDAGARGMEEAAILDTIALGYMAIGDLKLVGSLLDMLNDIVDSLKDDEPLLDSVLIHMGSMFSTLGKSEKSMLMYRRVLDILESEYGKDSIFLITPLLGMAKVLGSIGRATKAVELYHRAITILESIRGAESEELVVPLFALGNLLIKEGRAKDAENPFIRILDIYTTTYGENDGRVGMAMCSLAHVKCAQGNADEAVYLYKSALQVIKDSKYIALDDTIMEKMRIDLAELLHVVGRGQEGRELLEECLLITEKYKGKEHPSSVTHLLNLATSYSHSKNFVEAERLLRISLQIMMKTLDPNDPSITFPMLHLAVTLYHLKRNEEAEQLALEALHIREEAFGKESLPVGEALDCLVSLQTRLGKNDNELLDLLKRVLRIQEKEFGNESEEVMVTLKKIVFYLDKMGRRDEKFPLQKRLSMLRNKYNQRVQS</sequence>
<dbReference type="Proteomes" id="UP001415857">
    <property type="component" value="Unassembled WGS sequence"/>
</dbReference>
<protein>
    <recommendedName>
        <fullName evidence="6">Nephrocystin-3</fullName>
    </recommendedName>
</protein>
<dbReference type="SMART" id="SM00028">
    <property type="entry name" value="TPR"/>
    <property type="match status" value="6"/>
</dbReference>
<evidence type="ECO:0000256" key="3">
    <source>
        <dbReference type="SAM" id="Coils"/>
    </source>
</evidence>
<gene>
    <name evidence="4" type="ORF">L1049_021205</name>
</gene>
<keyword evidence="5" id="KW-1185">Reference proteome</keyword>
<dbReference type="GO" id="GO:0009507">
    <property type="term" value="C:chloroplast"/>
    <property type="evidence" value="ECO:0007669"/>
    <property type="project" value="TreeGrafter"/>
</dbReference>
<keyword evidence="2" id="KW-0802">TPR repeat</keyword>
<dbReference type="PANTHER" id="PTHR45641:SF19">
    <property type="entry name" value="NEPHROCYSTIN-3"/>
    <property type="match status" value="1"/>
</dbReference>
<dbReference type="PANTHER" id="PTHR45641">
    <property type="entry name" value="TETRATRICOPEPTIDE REPEAT PROTEIN (AFU_ORTHOLOGUE AFUA_6G03870)"/>
    <property type="match status" value="1"/>
</dbReference>
<dbReference type="Pfam" id="PF13424">
    <property type="entry name" value="TPR_12"/>
    <property type="match status" value="2"/>
</dbReference>
<evidence type="ECO:0000256" key="2">
    <source>
        <dbReference type="ARBA" id="ARBA00022803"/>
    </source>
</evidence>
<dbReference type="GO" id="GO:0009658">
    <property type="term" value="P:chloroplast organization"/>
    <property type="evidence" value="ECO:0007669"/>
    <property type="project" value="TreeGrafter"/>
</dbReference>
<name>A0AAP0X6R6_LIQFO</name>
<evidence type="ECO:0000313" key="4">
    <source>
        <dbReference type="EMBL" id="KAK9293216.1"/>
    </source>
</evidence>
<evidence type="ECO:0000313" key="5">
    <source>
        <dbReference type="Proteomes" id="UP001415857"/>
    </source>
</evidence>